<keyword evidence="4" id="KW-1185">Reference proteome</keyword>
<evidence type="ECO:0000313" key="3">
    <source>
        <dbReference type="EMBL" id="GHO98441.1"/>
    </source>
</evidence>
<comment type="caution">
    <text evidence="3">The sequence shown here is derived from an EMBL/GenBank/DDBJ whole genome shotgun (WGS) entry which is preliminary data.</text>
</comment>
<dbReference type="GO" id="GO:0016491">
    <property type="term" value="F:oxidoreductase activity"/>
    <property type="evidence" value="ECO:0007669"/>
    <property type="project" value="InterPro"/>
</dbReference>
<reference evidence="3" key="1">
    <citation type="submission" date="2020-10" db="EMBL/GenBank/DDBJ databases">
        <title>Taxonomic study of unclassified bacteria belonging to the class Ktedonobacteria.</title>
        <authorList>
            <person name="Yabe S."/>
            <person name="Wang C.M."/>
            <person name="Zheng Y."/>
            <person name="Sakai Y."/>
            <person name="Cavaletti L."/>
            <person name="Monciardini P."/>
            <person name="Donadio S."/>
        </authorList>
    </citation>
    <scope>NUCLEOTIDE SEQUENCE</scope>
    <source>
        <strain evidence="3">ID150040</strain>
    </source>
</reference>
<dbReference type="RefSeq" id="WP_220209193.1">
    <property type="nucleotide sequence ID" value="NZ_BNJK01000002.1"/>
</dbReference>
<evidence type="ECO:0008006" key="5">
    <source>
        <dbReference type="Google" id="ProtNLM"/>
    </source>
</evidence>
<dbReference type="NCBIfam" id="TIGR00026">
    <property type="entry name" value="hi_GC_TIGR00026"/>
    <property type="match status" value="1"/>
</dbReference>
<accession>A0A8J3IPN5</accession>
<dbReference type="AlphaFoldDB" id="A0A8J3IPN5"/>
<protein>
    <recommendedName>
        <fullName evidence="5">Nitroreductase family deazaflavin-dependent oxidoreductase</fullName>
    </recommendedName>
</protein>
<evidence type="ECO:0000313" key="4">
    <source>
        <dbReference type="Proteomes" id="UP000597444"/>
    </source>
</evidence>
<dbReference type="InterPro" id="IPR012349">
    <property type="entry name" value="Split_barrel_FMN-bd"/>
</dbReference>
<dbReference type="GO" id="GO:0005886">
    <property type="term" value="C:plasma membrane"/>
    <property type="evidence" value="ECO:0007669"/>
    <property type="project" value="TreeGrafter"/>
</dbReference>
<dbReference type="Gene3D" id="2.30.110.10">
    <property type="entry name" value="Electron Transport, Fmn-binding Protein, Chain A"/>
    <property type="match status" value="1"/>
</dbReference>
<dbReference type="GO" id="GO:0070967">
    <property type="term" value="F:coenzyme F420 binding"/>
    <property type="evidence" value="ECO:0007669"/>
    <property type="project" value="TreeGrafter"/>
</dbReference>
<comment type="similarity">
    <text evidence="1">Belongs to the F420H(2)-dependent quinone reductase family.</text>
</comment>
<dbReference type="PANTHER" id="PTHR39428">
    <property type="entry name" value="F420H(2)-DEPENDENT QUINONE REDUCTASE RV1261C"/>
    <property type="match status" value="1"/>
</dbReference>
<name>A0A8J3IPN5_9CHLR</name>
<sequence>MNEHEWMAYNRQLVEEFRTQGGVVQGWQPLILLTTRGARSGQARIYPLIAVPDGDHYIAVASAGGAPKNPQWYYNLLAYPDVTIEVGEKTFQATARLLTGKQREEAFAKAVAVFAPYEEYQKNITREIPVFLLERQ</sequence>
<dbReference type="Proteomes" id="UP000597444">
    <property type="component" value="Unassembled WGS sequence"/>
</dbReference>
<dbReference type="PANTHER" id="PTHR39428:SF1">
    <property type="entry name" value="F420H(2)-DEPENDENT QUINONE REDUCTASE RV1261C"/>
    <property type="match status" value="1"/>
</dbReference>
<dbReference type="Pfam" id="PF04075">
    <property type="entry name" value="F420H2_quin_red"/>
    <property type="match status" value="1"/>
</dbReference>
<gene>
    <name evidence="3" type="ORF">KSF_084890</name>
</gene>
<evidence type="ECO:0000256" key="2">
    <source>
        <dbReference type="ARBA" id="ARBA00049106"/>
    </source>
</evidence>
<dbReference type="EMBL" id="BNJK01000002">
    <property type="protein sequence ID" value="GHO98441.1"/>
    <property type="molecule type" value="Genomic_DNA"/>
</dbReference>
<dbReference type="InterPro" id="IPR004378">
    <property type="entry name" value="F420H2_quin_Rdtase"/>
</dbReference>
<comment type="catalytic activity">
    <reaction evidence="2">
        <text>oxidized coenzyme F420-(gamma-L-Glu)(n) + a quinol + H(+) = reduced coenzyme F420-(gamma-L-Glu)(n) + a quinone</text>
        <dbReference type="Rhea" id="RHEA:39663"/>
        <dbReference type="Rhea" id="RHEA-COMP:12939"/>
        <dbReference type="Rhea" id="RHEA-COMP:14378"/>
        <dbReference type="ChEBI" id="CHEBI:15378"/>
        <dbReference type="ChEBI" id="CHEBI:24646"/>
        <dbReference type="ChEBI" id="CHEBI:132124"/>
        <dbReference type="ChEBI" id="CHEBI:133980"/>
        <dbReference type="ChEBI" id="CHEBI:139511"/>
    </reaction>
</comment>
<proteinExistence type="inferred from homology"/>
<organism evidence="3 4">
    <name type="scientific">Reticulibacter mediterranei</name>
    <dbReference type="NCBI Taxonomy" id="2778369"/>
    <lineage>
        <taxon>Bacteria</taxon>
        <taxon>Bacillati</taxon>
        <taxon>Chloroflexota</taxon>
        <taxon>Ktedonobacteria</taxon>
        <taxon>Ktedonobacterales</taxon>
        <taxon>Reticulibacteraceae</taxon>
        <taxon>Reticulibacter</taxon>
    </lineage>
</organism>
<evidence type="ECO:0000256" key="1">
    <source>
        <dbReference type="ARBA" id="ARBA00008710"/>
    </source>
</evidence>